<sequence length="557" mass="62534">MASGLSYKYRPLENECHIRLLRLAPGDELAAIKISILHADLDQQPTYEALSYTWGDSKDTTLISCDEDGATLAVTRNCSAALRRLRSQASERILWIDAICIDQSNIAERSQQVRLMSDIYARAERVLVYLGEASHNSWIGMDFILQDAQAWTTGNGHRPSVGLGPGITASPQQMAIDHIISRPYFSRIWVIQEVVFARDVQIILGDRAVQWDSFSRAVYYVGINKKLHLRLHNTAPQILSYRERAGPFLTGGLSSWKPVSLLELLRDTRTCEASDARDKIYALLGMSVEKHEQDLAPDYSLTIRETFINLVKFLVGRDRRLDVLCHVQGTRSKHDLPSWVPDWSFPYACHVLGHEKDPSKRPYKASLGQIANVIFKVDPETLVVEGKVFDRVLKVGLAYNIDGDSPPSSLRQWESMVSPSDIYTDASAAFTDTLIANPPYTAPNPFLRLYPSWRQRNYSDQELSMQEMSEATIFQEQVIRACNGRSFFITQKGRMGLGPIEMTDGDVVAILLGGSVPFILREQGTQFTLVGECYVHGVMKGEMLEDPSVGLETLCII</sequence>
<evidence type="ECO:0000259" key="1">
    <source>
        <dbReference type="Pfam" id="PF06985"/>
    </source>
</evidence>
<evidence type="ECO:0000313" key="2">
    <source>
        <dbReference type="EMBL" id="PMD43087.1"/>
    </source>
</evidence>
<feature type="domain" description="Heterokaryon incompatibility" evidence="1">
    <location>
        <begin position="47"/>
        <end position="193"/>
    </location>
</feature>
<organism evidence="2 3">
    <name type="scientific">Hyaloscypha variabilis (strain UAMH 11265 / GT02V1 / F)</name>
    <name type="common">Meliniomyces variabilis</name>
    <dbReference type="NCBI Taxonomy" id="1149755"/>
    <lineage>
        <taxon>Eukaryota</taxon>
        <taxon>Fungi</taxon>
        <taxon>Dikarya</taxon>
        <taxon>Ascomycota</taxon>
        <taxon>Pezizomycotina</taxon>
        <taxon>Leotiomycetes</taxon>
        <taxon>Helotiales</taxon>
        <taxon>Hyaloscyphaceae</taxon>
        <taxon>Hyaloscypha</taxon>
        <taxon>Hyaloscypha variabilis</taxon>
    </lineage>
</organism>
<name>A0A2J6RX46_HYAVF</name>
<dbReference type="STRING" id="1149755.A0A2J6RX46"/>
<dbReference type="InterPro" id="IPR010730">
    <property type="entry name" value="HET"/>
</dbReference>
<protein>
    <submittedName>
        <fullName evidence="2">HET-domain-containing protein</fullName>
    </submittedName>
</protein>
<dbReference type="Pfam" id="PF26639">
    <property type="entry name" value="Het-6_barrel"/>
    <property type="match status" value="1"/>
</dbReference>
<proteinExistence type="predicted"/>
<dbReference type="PANTHER" id="PTHR24148">
    <property type="entry name" value="ANKYRIN REPEAT DOMAIN-CONTAINING PROTEIN 39 HOMOLOG-RELATED"/>
    <property type="match status" value="1"/>
</dbReference>
<gene>
    <name evidence="2" type="ORF">L207DRAFT_509646</name>
</gene>
<keyword evidence="3" id="KW-1185">Reference proteome</keyword>
<accession>A0A2J6RX46</accession>
<dbReference type="Pfam" id="PF06985">
    <property type="entry name" value="HET"/>
    <property type="match status" value="1"/>
</dbReference>
<reference evidence="2 3" key="1">
    <citation type="submission" date="2016-04" db="EMBL/GenBank/DDBJ databases">
        <title>A degradative enzymes factory behind the ericoid mycorrhizal symbiosis.</title>
        <authorList>
            <consortium name="DOE Joint Genome Institute"/>
            <person name="Martino E."/>
            <person name="Morin E."/>
            <person name="Grelet G."/>
            <person name="Kuo A."/>
            <person name="Kohler A."/>
            <person name="Daghino S."/>
            <person name="Barry K."/>
            <person name="Choi C."/>
            <person name="Cichocki N."/>
            <person name="Clum A."/>
            <person name="Copeland A."/>
            <person name="Hainaut M."/>
            <person name="Haridas S."/>
            <person name="Labutti K."/>
            <person name="Lindquist E."/>
            <person name="Lipzen A."/>
            <person name="Khouja H.-R."/>
            <person name="Murat C."/>
            <person name="Ohm R."/>
            <person name="Olson A."/>
            <person name="Spatafora J."/>
            <person name="Veneault-Fourrey C."/>
            <person name="Henrissat B."/>
            <person name="Grigoriev I."/>
            <person name="Martin F."/>
            <person name="Perotto S."/>
        </authorList>
    </citation>
    <scope>NUCLEOTIDE SEQUENCE [LARGE SCALE GENOMIC DNA]</scope>
    <source>
        <strain evidence="2 3">F</strain>
    </source>
</reference>
<dbReference type="AlphaFoldDB" id="A0A2J6RX46"/>
<evidence type="ECO:0000313" key="3">
    <source>
        <dbReference type="Proteomes" id="UP000235786"/>
    </source>
</evidence>
<dbReference type="Proteomes" id="UP000235786">
    <property type="component" value="Unassembled WGS sequence"/>
</dbReference>
<dbReference type="OrthoDB" id="2157530at2759"/>
<dbReference type="InterPro" id="IPR052895">
    <property type="entry name" value="HetReg/Transcr_Mod"/>
</dbReference>
<dbReference type="PANTHER" id="PTHR24148:SF64">
    <property type="entry name" value="HETEROKARYON INCOMPATIBILITY DOMAIN-CONTAINING PROTEIN"/>
    <property type="match status" value="1"/>
</dbReference>
<dbReference type="EMBL" id="KZ613942">
    <property type="protein sequence ID" value="PMD43087.1"/>
    <property type="molecule type" value="Genomic_DNA"/>
</dbReference>